<accession>I4AE71</accession>
<evidence type="ECO:0000313" key="3">
    <source>
        <dbReference type="Proteomes" id="UP000006053"/>
    </source>
</evidence>
<dbReference type="GO" id="GO:0003677">
    <property type="term" value="F:DNA binding"/>
    <property type="evidence" value="ECO:0007669"/>
    <property type="project" value="InterPro"/>
</dbReference>
<dbReference type="PROSITE" id="PS50943">
    <property type="entry name" value="HTH_CROC1"/>
    <property type="match status" value="1"/>
</dbReference>
<dbReference type="SUPFAM" id="SSF47413">
    <property type="entry name" value="lambda repressor-like DNA-binding domains"/>
    <property type="match status" value="1"/>
</dbReference>
<dbReference type="InterPro" id="IPR010982">
    <property type="entry name" value="Lambda_DNA-bd_dom_sf"/>
</dbReference>
<dbReference type="eggNOG" id="COG1309">
    <property type="taxonomic scope" value="Bacteria"/>
</dbReference>
<keyword evidence="3" id="KW-1185">Reference proteome</keyword>
<dbReference type="STRING" id="756499.Desde_3993"/>
<dbReference type="Pfam" id="PF06527">
    <property type="entry name" value="TniQ"/>
    <property type="match status" value="1"/>
</dbReference>
<evidence type="ECO:0000259" key="1">
    <source>
        <dbReference type="PROSITE" id="PS50943"/>
    </source>
</evidence>
<dbReference type="EMBL" id="CP003348">
    <property type="protein sequence ID" value="AFM02256.1"/>
    <property type="molecule type" value="Genomic_DNA"/>
</dbReference>
<sequence>MTRKKQFKYNILNKCLYNGYHVLCFEVIPINQTTLYNLEPIDLGKGSVESLSSYSLRLAEAHSLTAGKLVGRKVAVVLNKAYLIKSEKEGGSRFYEVAYEINGLGSLAKNWAQALVVLTGRKRLEELTLIRFNEWLPDRGLLRSHLAWCPACLEEWKEGNKEVYEPLLWNFKVVTNCMIHQTQLETECPNCLKTIQILSRKRRIGYCSRCGAWLGRLELHKEITSGEHLKWQLFVIQNVQELLATSSRIIVELSNAHITAAIKDMVNCFGSKRAFSKEMGIPETTVRAWLDGKHRPSLESLLKICYSSDLRLVDLVSGKYEGVKYSSRIISSDKGQIRATRRHFESQHILNMLLGYLNNKSLSMREVARRLGFDQRVLYNHFPDVCKAIAHEHRLWIQKMRKIRIDASCKLVREATISLLDQGIYPSRRKVESILPSAISLREKMLQKTWKETLFEFHY</sequence>
<dbReference type="InterPro" id="IPR009492">
    <property type="entry name" value="TniQ"/>
</dbReference>
<gene>
    <name evidence="2" type="ordered locus">Desde_3993</name>
</gene>
<dbReference type="KEGG" id="ddh:Desde_3993"/>
<dbReference type="AlphaFoldDB" id="I4AE71"/>
<reference evidence="3" key="1">
    <citation type="submission" date="2012-06" db="EMBL/GenBank/DDBJ databases">
        <title>Complete sequence of Desulfitobacterium dehalogenans ATCC 51507.</title>
        <authorList>
            <person name="Lucas S."/>
            <person name="Han J."/>
            <person name="Lapidus A."/>
            <person name="Cheng J.-F."/>
            <person name="Goodwin L."/>
            <person name="Pitluck S."/>
            <person name="Peters L."/>
            <person name="Ovchinnikova G."/>
            <person name="Teshima H."/>
            <person name="Detter J.C."/>
            <person name="Han C."/>
            <person name="Tapia R."/>
            <person name="Land M."/>
            <person name="Hauser L."/>
            <person name="Kyrpides N."/>
            <person name="Ivanova N."/>
            <person name="Pagani I."/>
            <person name="Kruse T."/>
            <person name="de Vos W.M."/>
            <person name="Smidt H."/>
            <person name="Woyke T."/>
        </authorList>
    </citation>
    <scope>NUCLEOTIDE SEQUENCE [LARGE SCALE GENOMIC DNA]</scope>
    <source>
        <strain evidence="3">ATCC 51507 / DSM 9161 / JW/IU-DC1</strain>
    </source>
</reference>
<feature type="domain" description="HTH cro/C1-type" evidence="1">
    <location>
        <begin position="271"/>
        <end position="315"/>
    </location>
</feature>
<protein>
    <recommendedName>
        <fullName evidence="1">HTH cro/C1-type domain-containing protein</fullName>
    </recommendedName>
</protein>
<organism evidence="2 3">
    <name type="scientific">Desulfitobacterium dehalogenans (strain ATCC 51507 / DSM 9161 / JW/IU-DC1)</name>
    <dbReference type="NCBI Taxonomy" id="756499"/>
    <lineage>
        <taxon>Bacteria</taxon>
        <taxon>Bacillati</taxon>
        <taxon>Bacillota</taxon>
        <taxon>Clostridia</taxon>
        <taxon>Eubacteriales</taxon>
        <taxon>Desulfitobacteriaceae</taxon>
        <taxon>Desulfitobacterium</taxon>
    </lineage>
</organism>
<evidence type="ECO:0000313" key="2">
    <source>
        <dbReference type="EMBL" id="AFM02256.1"/>
    </source>
</evidence>
<dbReference type="HOGENOM" id="CLU_044956_0_0_9"/>
<name>I4AE71_DESDJ</name>
<dbReference type="InterPro" id="IPR001387">
    <property type="entry name" value="Cro/C1-type_HTH"/>
</dbReference>
<dbReference type="CDD" id="cd00093">
    <property type="entry name" value="HTH_XRE"/>
    <property type="match status" value="1"/>
</dbReference>
<reference evidence="2 3" key="2">
    <citation type="journal article" date="2015" name="J. Bacteriol.">
        <title>Genomic, proteomic, and biochemical analysis of the organohalide respiratory pathway in Desulfitobacterium dehalogenans.</title>
        <authorList>
            <person name="Kruse T."/>
            <person name="van de Pas B.A."/>
            <person name="Atteia A."/>
            <person name="Krab K."/>
            <person name="Hagen W.R."/>
            <person name="Goodwin L."/>
            <person name="Chain P."/>
            <person name="Boeren S."/>
            <person name="Maphosa F."/>
            <person name="Schraa G."/>
            <person name="de Vos W.M."/>
            <person name="van der Oost J."/>
            <person name="Smidt H."/>
            <person name="Stams A.J."/>
        </authorList>
    </citation>
    <scope>NUCLEOTIDE SEQUENCE [LARGE SCALE GENOMIC DNA]</scope>
    <source>
        <strain evidence="3">ATCC 51507 / DSM 9161 / JW/IU-DC1</strain>
    </source>
</reference>
<proteinExistence type="predicted"/>
<dbReference type="Proteomes" id="UP000006053">
    <property type="component" value="Chromosome"/>
</dbReference>